<evidence type="ECO:0000256" key="2">
    <source>
        <dbReference type="ARBA" id="ARBA00007209"/>
    </source>
</evidence>
<evidence type="ECO:0000256" key="11">
    <source>
        <dbReference type="RuleBase" id="RU367040"/>
    </source>
</evidence>
<keyword evidence="5 12" id="KW-0175">Coiled coil</keyword>
<dbReference type="GO" id="GO:0015630">
    <property type="term" value="C:microtubule cytoskeleton"/>
    <property type="evidence" value="ECO:0007669"/>
    <property type="project" value="UniProtKB-UniRule"/>
</dbReference>
<keyword evidence="3" id="KW-0963">Cytoplasm</keyword>
<sequence length="402" mass="46657">MSRLMGPPDKFLPSEWKHVNQMHFRSSEAEQSLSQRLTAECQRLIEESDKSTKHMQQDAQKKLEQRIQDIRFWRQELDQKFEEMVQEIETLIIFKTRVERALESCSEPFQVTLQCLTERQKRVAIDLVHDEVEEELLKEKEVIEGVMVLLQRTLEQINEQIRLIRSVKYYLEKDLQDKFQAEHIDDFCALLTNASPGLNGGNSDFSNDGSAVTPEEWESLCILNISKAEKEKNNSLSLRALVDSLLEQTAADMRRQYEATGRAFGLRIEETKTAKAQLENQLNELLAETANQEKNLESLRVAIAEKEAPLKVAQTRLSSRSRRPNVELCHDTAQIRLLEEVKELANHIERLTEAHKLSEMELKALARRQLSLEEEIQVKTNSLYIDEVICHQLRQPVVIHNF</sequence>
<comment type="similarity">
    <text evidence="2 11">Belongs to the tektin family.</text>
</comment>
<evidence type="ECO:0000256" key="5">
    <source>
        <dbReference type="ARBA" id="ARBA00023054"/>
    </source>
</evidence>
<comment type="function">
    <text evidence="9">Microtubule inner protein (MIP) part of the dynein-decorated doublet microtubules (DMTs) in cilia and flagellar axoneme. Forms filamentous polymers in the walls of ciliary and flagellar microtubules.</text>
</comment>
<evidence type="ECO:0000256" key="8">
    <source>
        <dbReference type="ARBA" id="ARBA00023273"/>
    </source>
</evidence>
<dbReference type="PANTHER" id="PTHR19960">
    <property type="entry name" value="TEKTIN"/>
    <property type="match status" value="1"/>
</dbReference>
<comment type="caution">
    <text evidence="13">The sequence shown here is derived from an EMBL/GenBank/DDBJ whole genome shotgun (WGS) entry which is preliminary data.</text>
</comment>
<dbReference type="PANTHER" id="PTHR19960:SF25">
    <property type="entry name" value="TEKTIN-1"/>
    <property type="match status" value="1"/>
</dbReference>
<comment type="subunit">
    <text evidence="10">Microtubule inner protein component of sperm flagellar doublet microtubules.</text>
</comment>
<dbReference type="Proteomes" id="UP000579812">
    <property type="component" value="Unassembled WGS sequence"/>
</dbReference>
<keyword evidence="4 11" id="KW-0282">Flagellum</keyword>
<comment type="subcellular location">
    <subcellularLocation>
        <location evidence="11">Cytoplasm</location>
        <location evidence="11">Cytoskeleton</location>
        <location evidence="11">Cilium axoneme</location>
    </subcellularLocation>
    <subcellularLocation>
        <location evidence="1">Cytoplasm</location>
        <location evidence="1">Cytoskeleton</location>
        <location evidence="1">Flagellum axoneme</location>
    </subcellularLocation>
</comment>
<dbReference type="PRINTS" id="PR00511">
    <property type="entry name" value="TEKTIN"/>
</dbReference>
<keyword evidence="14" id="KW-1185">Reference proteome</keyword>
<evidence type="ECO:0000256" key="4">
    <source>
        <dbReference type="ARBA" id="ARBA00022846"/>
    </source>
</evidence>
<dbReference type="InterPro" id="IPR000435">
    <property type="entry name" value="Tektins"/>
</dbReference>
<dbReference type="OrthoDB" id="10054259at2759"/>
<evidence type="ECO:0000256" key="3">
    <source>
        <dbReference type="ARBA" id="ARBA00022490"/>
    </source>
</evidence>
<dbReference type="InterPro" id="IPR048256">
    <property type="entry name" value="Tektin-like"/>
</dbReference>
<evidence type="ECO:0000313" key="14">
    <source>
        <dbReference type="Proteomes" id="UP000579812"/>
    </source>
</evidence>
<keyword evidence="7" id="KW-0206">Cytoskeleton</keyword>
<reference evidence="13 14" key="1">
    <citation type="submission" date="2020-04" db="EMBL/GenBank/DDBJ databases">
        <title>Chromosome-level genome assembly of a cyprinid fish Onychostoma macrolepis by integration of Nanopore Sequencing, Bionano and Hi-C technology.</title>
        <authorList>
            <person name="Wang D."/>
        </authorList>
    </citation>
    <scope>NUCLEOTIDE SEQUENCE [LARGE SCALE GENOMIC DNA]</scope>
    <source>
        <strain evidence="13">SWU-2019</strain>
        <tissue evidence="13">Muscle</tissue>
    </source>
</reference>
<gene>
    <name evidence="13" type="ORF">G5714_015280</name>
</gene>
<dbReference type="GO" id="GO:0005634">
    <property type="term" value="C:nucleus"/>
    <property type="evidence" value="ECO:0007669"/>
    <property type="project" value="TreeGrafter"/>
</dbReference>
<evidence type="ECO:0000256" key="7">
    <source>
        <dbReference type="ARBA" id="ARBA00023212"/>
    </source>
</evidence>
<proteinExistence type="inferred from homology"/>
<dbReference type="GO" id="GO:0060271">
    <property type="term" value="P:cilium assembly"/>
    <property type="evidence" value="ECO:0007669"/>
    <property type="project" value="UniProtKB-UniRule"/>
</dbReference>
<protein>
    <recommendedName>
        <fullName evidence="11">Tektin</fullName>
    </recommendedName>
</protein>
<evidence type="ECO:0000256" key="10">
    <source>
        <dbReference type="ARBA" id="ARBA00046435"/>
    </source>
</evidence>
<organism evidence="13 14">
    <name type="scientific">Onychostoma macrolepis</name>
    <dbReference type="NCBI Taxonomy" id="369639"/>
    <lineage>
        <taxon>Eukaryota</taxon>
        <taxon>Metazoa</taxon>
        <taxon>Chordata</taxon>
        <taxon>Craniata</taxon>
        <taxon>Vertebrata</taxon>
        <taxon>Euteleostomi</taxon>
        <taxon>Actinopterygii</taxon>
        <taxon>Neopterygii</taxon>
        <taxon>Teleostei</taxon>
        <taxon>Ostariophysi</taxon>
        <taxon>Cypriniformes</taxon>
        <taxon>Cyprinidae</taxon>
        <taxon>Acrossocheilinae</taxon>
        <taxon>Onychostoma</taxon>
    </lineage>
</organism>
<evidence type="ECO:0000256" key="1">
    <source>
        <dbReference type="ARBA" id="ARBA00004611"/>
    </source>
</evidence>
<keyword evidence="6 11" id="KW-0969">Cilium</keyword>
<feature type="coiled-coil region" evidence="12">
    <location>
        <begin position="268"/>
        <end position="302"/>
    </location>
</feature>
<dbReference type="GO" id="GO:0005930">
    <property type="term" value="C:axoneme"/>
    <property type="evidence" value="ECO:0007669"/>
    <property type="project" value="UniProtKB-SubCell"/>
</dbReference>
<evidence type="ECO:0000256" key="6">
    <source>
        <dbReference type="ARBA" id="ARBA00023069"/>
    </source>
</evidence>
<evidence type="ECO:0000256" key="9">
    <source>
        <dbReference type="ARBA" id="ARBA00045224"/>
    </source>
</evidence>
<dbReference type="AlphaFoldDB" id="A0A7J6CCD7"/>
<evidence type="ECO:0000313" key="13">
    <source>
        <dbReference type="EMBL" id="KAF4104293.1"/>
    </source>
</evidence>
<name>A0A7J6CCD7_9TELE</name>
<evidence type="ECO:0000256" key="12">
    <source>
        <dbReference type="SAM" id="Coils"/>
    </source>
</evidence>
<dbReference type="EMBL" id="JAAMOB010000015">
    <property type="protein sequence ID" value="KAF4104293.1"/>
    <property type="molecule type" value="Genomic_DNA"/>
</dbReference>
<dbReference type="Pfam" id="PF03148">
    <property type="entry name" value="Tektin"/>
    <property type="match status" value="1"/>
</dbReference>
<keyword evidence="8 11" id="KW-0966">Cell projection</keyword>
<dbReference type="GO" id="GO:0060294">
    <property type="term" value="P:cilium movement involved in cell motility"/>
    <property type="evidence" value="ECO:0007669"/>
    <property type="project" value="UniProtKB-UniRule"/>
</dbReference>
<feature type="coiled-coil region" evidence="12">
    <location>
        <begin position="334"/>
        <end position="368"/>
    </location>
</feature>
<accession>A0A7J6CCD7</accession>